<dbReference type="EMBL" id="CADCTT010000354">
    <property type="protein sequence ID" value="CAA9331497.1"/>
    <property type="molecule type" value="Genomic_DNA"/>
</dbReference>
<evidence type="ECO:0000256" key="2">
    <source>
        <dbReference type="SAM" id="MobiDB-lite"/>
    </source>
</evidence>
<accession>A0A6J4LEG6</accession>
<dbReference type="InterPro" id="IPR011008">
    <property type="entry name" value="Dimeric_a/b-barrel"/>
</dbReference>
<dbReference type="Gene3D" id="3.30.70.1060">
    <property type="entry name" value="Dimeric alpha+beta barrel"/>
    <property type="match status" value="1"/>
</dbReference>
<organism evidence="4">
    <name type="scientific">uncultured Friedmanniella sp</name>
    <dbReference type="NCBI Taxonomy" id="335381"/>
    <lineage>
        <taxon>Bacteria</taxon>
        <taxon>Bacillati</taxon>
        <taxon>Actinomycetota</taxon>
        <taxon>Actinomycetes</taxon>
        <taxon>Propionibacteriales</taxon>
        <taxon>Nocardioidaceae</taxon>
        <taxon>Friedmanniella</taxon>
        <taxon>environmental samples</taxon>
    </lineage>
</organism>
<evidence type="ECO:0000256" key="1">
    <source>
        <dbReference type="ARBA" id="ARBA00007689"/>
    </source>
</evidence>
<sequence length="118" mass="12119">MAQYAVLIYASDSAHAPDATAADTETCDQHADELVGQDAMLAAYAFTPRELARSVRAGGVTHGPFLDAPEVVAGVYIVEAPDLDAALAIAATNPAIHEGGGVEVRPVHSGGVVPRADR</sequence>
<gene>
    <name evidence="4" type="ORF">AVDCRST_MAG61-2895</name>
</gene>
<dbReference type="SUPFAM" id="SSF54909">
    <property type="entry name" value="Dimeric alpha+beta barrel"/>
    <property type="match status" value="1"/>
</dbReference>
<evidence type="ECO:0000313" key="4">
    <source>
        <dbReference type="EMBL" id="CAA9331497.1"/>
    </source>
</evidence>
<feature type="domain" description="YCII-related" evidence="3">
    <location>
        <begin position="3"/>
        <end position="107"/>
    </location>
</feature>
<dbReference type="InterPro" id="IPR005545">
    <property type="entry name" value="YCII"/>
</dbReference>
<protein>
    <recommendedName>
        <fullName evidence="3">YCII-related domain-containing protein</fullName>
    </recommendedName>
</protein>
<dbReference type="PANTHER" id="PTHR35174">
    <property type="entry name" value="BLL7171 PROTEIN-RELATED"/>
    <property type="match status" value="1"/>
</dbReference>
<dbReference type="Pfam" id="PF03795">
    <property type="entry name" value="YCII"/>
    <property type="match status" value="1"/>
</dbReference>
<dbReference type="AlphaFoldDB" id="A0A6J4LEG6"/>
<reference evidence="4" key="1">
    <citation type="submission" date="2020-02" db="EMBL/GenBank/DDBJ databases">
        <authorList>
            <person name="Meier V. D."/>
        </authorList>
    </citation>
    <scope>NUCLEOTIDE SEQUENCE</scope>
    <source>
        <strain evidence="4">AVDCRST_MAG61</strain>
    </source>
</reference>
<dbReference type="PANTHER" id="PTHR35174:SF3">
    <property type="entry name" value="BLL7171 PROTEIN"/>
    <property type="match status" value="1"/>
</dbReference>
<feature type="region of interest" description="Disordered" evidence="2">
    <location>
        <begin position="99"/>
        <end position="118"/>
    </location>
</feature>
<evidence type="ECO:0000259" key="3">
    <source>
        <dbReference type="Pfam" id="PF03795"/>
    </source>
</evidence>
<name>A0A6J4LEG6_9ACTN</name>
<proteinExistence type="inferred from homology"/>
<comment type="similarity">
    <text evidence="1">Belongs to the YciI family.</text>
</comment>